<dbReference type="Pfam" id="PF02470">
    <property type="entry name" value="MlaD"/>
    <property type="match status" value="1"/>
</dbReference>
<keyword evidence="1" id="KW-0812">Transmembrane</keyword>
<keyword evidence="1" id="KW-0472">Membrane</keyword>
<name>A0ABT4LE96_9PROT</name>
<proteinExistence type="predicted"/>
<protein>
    <submittedName>
        <fullName evidence="3">Outer membrane lipid asymmetry maintenance protein MlaD</fullName>
    </submittedName>
</protein>
<dbReference type="InterPro" id="IPR003399">
    <property type="entry name" value="Mce/MlaD"/>
</dbReference>
<dbReference type="PANTHER" id="PTHR33371">
    <property type="entry name" value="INTERMEMBRANE PHOSPHOLIPID TRANSPORT SYSTEM BINDING PROTEIN MLAD-RELATED"/>
    <property type="match status" value="1"/>
</dbReference>
<dbReference type="NCBIfam" id="TIGR04430">
    <property type="entry name" value="OM_asym_MlaD"/>
    <property type="match status" value="1"/>
</dbReference>
<dbReference type="InterPro" id="IPR052336">
    <property type="entry name" value="MlaD_Phospholipid_Transporter"/>
</dbReference>
<evidence type="ECO:0000313" key="3">
    <source>
        <dbReference type="EMBL" id="MCZ4279422.1"/>
    </source>
</evidence>
<comment type="caution">
    <text evidence="3">The sequence shown here is derived from an EMBL/GenBank/DDBJ whole genome shotgun (WGS) entry which is preliminary data.</text>
</comment>
<gene>
    <name evidence="3" type="primary">mlaD</name>
    <name evidence="3" type="ORF">O4H49_01450</name>
</gene>
<dbReference type="EMBL" id="JAPWGY010000001">
    <property type="protein sequence ID" value="MCZ4279422.1"/>
    <property type="molecule type" value="Genomic_DNA"/>
</dbReference>
<dbReference type="RefSeq" id="WP_269421627.1">
    <property type="nucleotide sequence ID" value="NZ_JAPWGY010000001.1"/>
</dbReference>
<sequence length="150" mass="15771">MNRSIVETLIGALVLFVAISFGFYAFNNGDASGSGQGYEVIAEFDNASGLVSGTDVKIAGVKVGTVLRQALDRDTYFAVVTLQINDDVKLPKGTSARILSESLLGGSFVSLEPGGEDGYIDKGGYIKDTQGSVNLMDLLGRFVFSSGEAE</sequence>
<dbReference type="PANTHER" id="PTHR33371:SF4">
    <property type="entry name" value="INTERMEMBRANE PHOSPHOLIPID TRANSPORT SYSTEM BINDING PROTEIN MLAD"/>
    <property type="match status" value="1"/>
</dbReference>
<evidence type="ECO:0000259" key="2">
    <source>
        <dbReference type="Pfam" id="PF02470"/>
    </source>
</evidence>
<dbReference type="Proteomes" id="UP001069802">
    <property type="component" value="Unassembled WGS sequence"/>
</dbReference>
<evidence type="ECO:0000256" key="1">
    <source>
        <dbReference type="SAM" id="Phobius"/>
    </source>
</evidence>
<feature type="transmembrane region" description="Helical" evidence="1">
    <location>
        <begin position="6"/>
        <end position="26"/>
    </location>
</feature>
<keyword evidence="4" id="KW-1185">Reference proteome</keyword>
<keyword evidence="1" id="KW-1133">Transmembrane helix</keyword>
<organism evidence="3 4">
    <name type="scientific">Kiloniella laminariae</name>
    <dbReference type="NCBI Taxonomy" id="454162"/>
    <lineage>
        <taxon>Bacteria</taxon>
        <taxon>Pseudomonadati</taxon>
        <taxon>Pseudomonadota</taxon>
        <taxon>Alphaproteobacteria</taxon>
        <taxon>Rhodospirillales</taxon>
        <taxon>Kiloniellaceae</taxon>
        <taxon>Kiloniella</taxon>
    </lineage>
</organism>
<feature type="domain" description="Mce/MlaD" evidence="2">
    <location>
        <begin position="36"/>
        <end position="114"/>
    </location>
</feature>
<dbReference type="InterPro" id="IPR030970">
    <property type="entry name" value="ABC_MlaD"/>
</dbReference>
<accession>A0ABT4LE96</accession>
<evidence type="ECO:0000313" key="4">
    <source>
        <dbReference type="Proteomes" id="UP001069802"/>
    </source>
</evidence>
<reference evidence="3" key="1">
    <citation type="submission" date="2022-12" db="EMBL/GenBank/DDBJ databases">
        <title>Bacterial isolates from different developmental stages of Nematostella vectensis.</title>
        <authorList>
            <person name="Fraune S."/>
        </authorList>
    </citation>
    <scope>NUCLEOTIDE SEQUENCE</scope>
    <source>
        <strain evidence="3">G21630-S1</strain>
    </source>
</reference>